<reference evidence="1 2" key="1">
    <citation type="journal article" date="2019" name="Nat. Microbiol.">
        <title>Mediterranean grassland soil C-N compound turnover is dependent on rainfall and depth, and is mediated by genomically divergent microorganisms.</title>
        <authorList>
            <person name="Diamond S."/>
            <person name="Andeer P.F."/>
            <person name="Li Z."/>
            <person name="Crits-Christoph A."/>
            <person name="Burstein D."/>
            <person name="Anantharaman K."/>
            <person name="Lane K.R."/>
            <person name="Thomas B.C."/>
            <person name="Pan C."/>
            <person name="Northen T.R."/>
            <person name="Banfield J.F."/>
        </authorList>
    </citation>
    <scope>NUCLEOTIDE SEQUENCE [LARGE SCALE GENOMIC DNA]</scope>
    <source>
        <strain evidence="1">NP_7</strain>
    </source>
</reference>
<dbReference type="Proteomes" id="UP000320048">
    <property type="component" value="Unassembled WGS sequence"/>
</dbReference>
<gene>
    <name evidence="1" type="ORF">E6H04_01175</name>
</gene>
<dbReference type="EMBL" id="VBAO01000027">
    <property type="protein sequence ID" value="TMI84519.1"/>
    <property type="molecule type" value="Genomic_DNA"/>
</dbReference>
<name>A0A537JLV2_9BACT</name>
<dbReference type="SUPFAM" id="SSF54909">
    <property type="entry name" value="Dimeric alpha+beta barrel"/>
    <property type="match status" value="1"/>
</dbReference>
<dbReference type="AlphaFoldDB" id="A0A537JLV2"/>
<organism evidence="1 2">
    <name type="scientific">Candidatus Segetimicrobium genomatis</name>
    <dbReference type="NCBI Taxonomy" id="2569760"/>
    <lineage>
        <taxon>Bacteria</taxon>
        <taxon>Bacillati</taxon>
        <taxon>Candidatus Sysuimicrobiota</taxon>
        <taxon>Candidatus Sysuimicrobiia</taxon>
        <taxon>Candidatus Sysuimicrobiales</taxon>
        <taxon>Candidatus Segetimicrobiaceae</taxon>
        <taxon>Candidatus Segetimicrobium</taxon>
    </lineage>
</organism>
<sequence>MPVLPTLERRPTVSGSIKGGVFYRQADINPAKAGVVVCVATFIPVRRWRDVFAFLRMSSQVEQQLLRTTGLVRYGLRADFFHRRFWTLSVWTDLDAIQAFVRGEPHQTAVARFAAWAGEGAAFVQWSSGDAAPGWEEALLRLRSPSFYYTAPAR</sequence>
<comment type="caution">
    <text evidence="1">The sequence shown here is derived from an EMBL/GenBank/DDBJ whole genome shotgun (WGS) entry which is preliminary data.</text>
</comment>
<evidence type="ECO:0000313" key="2">
    <source>
        <dbReference type="Proteomes" id="UP000320048"/>
    </source>
</evidence>
<proteinExistence type="predicted"/>
<evidence type="ECO:0000313" key="1">
    <source>
        <dbReference type="EMBL" id="TMI84519.1"/>
    </source>
</evidence>
<dbReference type="InterPro" id="IPR011008">
    <property type="entry name" value="Dimeric_a/b-barrel"/>
</dbReference>
<protein>
    <submittedName>
        <fullName evidence="1">DUF3291 domain-containing protein</fullName>
    </submittedName>
</protein>
<accession>A0A537JLV2</accession>